<evidence type="ECO:0000313" key="3">
    <source>
        <dbReference type="Proteomes" id="UP000002209"/>
    </source>
</evidence>
<organism evidence="2 3">
    <name type="scientific">Gemmatimonas aurantiaca (strain DSM 14586 / JCM 11422 / NBRC 100505 / T-27)</name>
    <dbReference type="NCBI Taxonomy" id="379066"/>
    <lineage>
        <taxon>Bacteria</taxon>
        <taxon>Pseudomonadati</taxon>
        <taxon>Gemmatimonadota</taxon>
        <taxon>Gemmatimonadia</taxon>
        <taxon>Gemmatimonadales</taxon>
        <taxon>Gemmatimonadaceae</taxon>
        <taxon>Gemmatimonas</taxon>
    </lineage>
</organism>
<dbReference type="RefSeq" id="WP_012682353.1">
    <property type="nucleotide sequence ID" value="NC_012489.1"/>
</dbReference>
<keyword evidence="2" id="KW-0808">Transferase</keyword>
<dbReference type="CAZy" id="GT2">
    <property type="family name" value="Glycosyltransferase Family 2"/>
</dbReference>
<dbReference type="GO" id="GO:0006487">
    <property type="term" value="P:protein N-linked glycosylation"/>
    <property type="evidence" value="ECO:0007669"/>
    <property type="project" value="TreeGrafter"/>
</dbReference>
<dbReference type="InterPro" id="IPR001173">
    <property type="entry name" value="Glyco_trans_2-like"/>
</dbReference>
<proteinExistence type="predicted"/>
<dbReference type="PANTHER" id="PTHR10859">
    <property type="entry name" value="GLYCOSYL TRANSFERASE"/>
    <property type="match status" value="1"/>
</dbReference>
<keyword evidence="3" id="KW-1185">Reference proteome</keyword>
<dbReference type="STRING" id="379066.GAU_0864"/>
<dbReference type="KEGG" id="gau:GAU_0864"/>
<dbReference type="Proteomes" id="UP000002209">
    <property type="component" value="Chromosome"/>
</dbReference>
<dbReference type="InterPro" id="IPR029044">
    <property type="entry name" value="Nucleotide-diphossugar_trans"/>
</dbReference>
<reference evidence="3" key="1">
    <citation type="submission" date="2006-03" db="EMBL/GenBank/DDBJ databases">
        <title>Complete genome sequence of Gemmatimonas aurantiaca T-27 that represents a novel phylum Gemmatimonadetes.</title>
        <authorList>
            <person name="Takasaki K."/>
            <person name="Ichikawa N."/>
            <person name="Miura H."/>
            <person name="Matsushita S."/>
            <person name="Watanabe Y."/>
            <person name="Oguchi A."/>
            <person name="Ankai A."/>
            <person name="Yashiro I."/>
            <person name="Takahashi M."/>
            <person name="Terui Y."/>
            <person name="Fukui S."/>
            <person name="Yokoyama H."/>
            <person name="Tanikawa S."/>
            <person name="Hanada S."/>
            <person name="Kamagata Y."/>
            <person name="Fujita N."/>
        </authorList>
    </citation>
    <scope>NUCLEOTIDE SEQUENCE [LARGE SCALE GENOMIC DNA]</scope>
    <source>
        <strain evidence="3">T-27 / DSM 14586 / JCM 11422 / NBRC 100505</strain>
    </source>
</reference>
<dbReference type="EMBL" id="AP009153">
    <property type="protein sequence ID" value="BAH37906.1"/>
    <property type="molecule type" value="Genomic_DNA"/>
</dbReference>
<dbReference type="SUPFAM" id="SSF53448">
    <property type="entry name" value="Nucleotide-diphospho-sugar transferases"/>
    <property type="match status" value="1"/>
</dbReference>
<dbReference type="EC" id="2.4.-.-" evidence="2"/>
<protein>
    <submittedName>
        <fullName evidence="2">Putative glycosyltransferase</fullName>
        <ecNumber evidence="2">2.4.-.-</ecNumber>
    </submittedName>
</protein>
<dbReference type="HOGENOM" id="CLU_033536_9_0_0"/>
<dbReference type="PANTHER" id="PTHR10859:SF91">
    <property type="entry name" value="DOLICHYL-PHOSPHATE BETA-GLUCOSYLTRANSFERASE"/>
    <property type="match status" value="1"/>
</dbReference>
<dbReference type="Pfam" id="PF00535">
    <property type="entry name" value="Glycos_transf_2"/>
    <property type="match status" value="1"/>
</dbReference>
<dbReference type="Gene3D" id="3.90.550.10">
    <property type="entry name" value="Spore Coat Polysaccharide Biosynthesis Protein SpsA, Chain A"/>
    <property type="match status" value="1"/>
</dbReference>
<dbReference type="AlphaFoldDB" id="C1A6P6"/>
<accession>C1A6P6</accession>
<dbReference type="GO" id="GO:0016757">
    <property type="term" value="F:glycosyltransferase activity"/>
    <property type="evidence" value="ECO:0007669"/>
    <property type="project" value="UniProtKB-KW"/>
</dbReference>
<dbReference type="eggNOG" id="COG1215">
    <property type="taxonomic scope" value="Bacteria"/>
</dbReference>
<gene>
    <name evidence="2" type="ordered locus">GAU_0864</name>
</gene>
<name>C1A6P6_GEMAT</name>
<evidence type="ECO:0000313" key="2">
    <source>
        <dbReference type="EMBL" id="BAH37906.1"/>
    </source>
</evidence>
<feature type="domain" description="Glycosyltransferase 2-like" evidence="1">
    <location>
        <begin position="6"/>
        <end position="172"/>
    </location>
</feature>
<dbReference type="OrthoDB" id="9810303at2"/>
<evidence type="ECO:0000259" key="1">
    <source>
        <dbReference type="Pfam" id="PF00535"/>
    </source>
</evidence>
<sequence>MPPLVLVVPCFNEAARLDGARFIEAVDRYPWLQLLFVNDGSTDNTEQVLRALQDQRATRIACLHLARNGGKAEAVRQGLLQVQVSTHEDGLCGFWDADLSAPLTELVALRETLERRPDVQWVWGIRLRALGRQVTRRPLRHYLGRLFATCSSIVLGIDSYDTQCGAKLFRNSALLRTVLAEPFRSRWIFDVELLTRAQGVLAFTKQTTLEQAVYEQPLGHWEHRAGSKVRSADFVNALRELLVIRNARAHWHRACD</sequence>
<keyword evidence="2" id="KW-0328">Glycosyltransferase</keyword>